<reference evidence="3" key="1">
    <citation type="journal article" date="2017" name="Plant J.">
        <title>The pomegranate (Punica granatum L.) genome and the genomics of punicalagin biosynthesis.</title>
        <authorList>
            <person name="Qin G."/>
            <person name="Xu C."/>
            <person name="Ming R."/>
            <person name="Tang H."/>
            <person name="Guyot R."/>
            <person name="Kramer E.M."/>
            <person name="Hu Y."/>
            <person name="Yi X."/>
            <person name="Qi Y."/>
            <person name="Xu X."/>
            <person name="Gao Z."/>
            <person name="Pan H."/>
            <person name="Jian J."/>
            <person name="Tian Y."/>
            <person name="Yue Z."/>
            <person name="Xu Y."/>
        </authorList>
    </citation>
    <scope>NUCLEOTIDE SEQUENCE [LARGE SCALE GENOMIC DNA]</scope>
    <source>
        <strain evidence="3">cv. Dabenzi</strain>
    </source>
</reference>
<comment type="caution">
    <text evidence="2">The sequence shown here is derived from an EMBL/GenBank/DDBJ whole genome shotgun (WGS) entry which is preliminary data.</text>
</comment>
<gene>
    <name evidence="2" type="ORF">CDL15_Pgr026203</name>
</gene>
<accession>A0A218VRU0</accession>
<organism evidence="2 3">
    <name type="scientific">Punica granatum</name>
    <name type="common">Pomegranate</name>
    <dbReference type="NCBI Taxonomy" id="22663"/>
    <lineage>
        <taxon>Eukaryota</taxon>
        <taxon>Viridiplantae</taxon>
        <taxon>Streptophyta</taxon>
        <taxon>Embryophyta</taxon>
        <taxon>Tracheophyta</taxon>
        <taxon>Spermatophyta</taxon>
        <taxon>Magnoliopsida</taxon>
        <taxon>eudicotyledons</taxon>
        <taxon>Gunneridae</taxon>
        <taxon>Pentapetalae</taxon>
        <taxon>rosids</taxon>
        <taxon>malvids</taxon>
        <taxon>Myrtales</taxon>
        <taxon>Lythraceae</taxon>
        <taxon>Punica</taxon>
    </lineage>
</organism>
<sequence length="91" mass="9723">MASKADKSIDFESTPLQEAPATESQSTVGDDDRGRRLPRAASTTKAGAFPFNVRTKTTSKNTPRDEHFQATYTGASTVEVCANTTSASDVH</sequence>
<dbReference type="Proteomes" id="UP000197138">
    <property type="component" value="Unassembled WGS sequence"/>
</dbReference>
<evidence type="ECO:0000313" key="3">
    <source>
        <dbReference type="Proteomes" id="UP000197138"/>
    </source>
</evidence>
<name>A0A218VRU0_PUNGR</name>
<dbReference type="EMBL" id="MTKT01006318">
    <property type="protein sequence ID" value="OWM63029.1"/>
    <property type="molecule type" value="Genomic_DNA"/>
</dbReference>
<feature type="region of interest" description="Disordered" evidence="1">
    <location>
        <begin position="1"/>
        <end position="65"/>
    </location>
</feature>
<evidence type="ECO:0000313" key="2">
    <source>
        <dbReference type="EMBL" id="OWM63029.1"/>
    </source>
</evidence>
<dbReference type="AlphaFoldDB" id="A0A218VRU0"/>
<protein>
    <submittedName>
        <fullName evidence="2">Uncharacterized protein</fullName>
    </submittedName>
</protein>
<evidence type="ECO:0000256" key="1">
    <source>
        <dbReference type="SAM" id="MobiDB-lite"/>
    </source>
</evidence>
<feature type="compositionally biased region" description="Basic and acidic residues" evidence="1">
    <location>
        <begin position="1"/>
        <end position="10"/>
    </location>
</feature>
<proteinExistence type="predicted"/>